<name>A0AAD2GTL3_9AGAR</name>
<evidence type="ECO:0000313" key="2">
    <source>
        <dbReference type="EMBL" id="CAK5262370.1"/>
    </source>
</evidence>
<comment type="caution">
    <text evidence="2">The sequence shown here is derived from an EMBL/GenBank/DDBJ whole genome shotgun (WGS) entry which is preliminary data.</text>
</comment>
<keyword evidence="1" id="KW-1133">Transmembrane helix</keyword>
<proteinExistence type="predicted"/>
<sequence>MATILATGKEALENYLAMTMSTLFPDCGYHLHTLMLRSLGLPYISNPSTLSVADMRHLWVTRGSLSEDLRDVLTYTIALGYCSIFACGSIGLAAFPFINLTFSLALISSLVTNFLLVTLSGP</sequence>
<reference evidence="2" key="1">
    <citation type="submission" date="2023-11" db="EMBL/GenBank/DDBJ databases">
        <authorList>
            <person name="De Vega J J."/>
            <person name="De Vega J J."/>
        </authorList>
    </citation>
    <scope>NUCLEOTIDE SEQUENCE</scope>
</reference>
<gene>
    <name evidence="2" type="ORF">MYCIT1_LOCUS1021</name>
</gene>
<keyword evidence="3" id="KW-1185">Reference proteome</keyword>
<dbReference type="Proteomes" id="UP001295794">
    <property type="component" value="Unassembled WGS sequence"/>
</dbReference>
<evidence type="ECO:0000313" key="3">
    <source>
        <dbReference type="Proteomes" id="UP001295794"/>
    </source>
</evidence>
<accession>A0AAD2GTL3</accession>
<evidence type="ECO:0000256" key="1">
    <source>
        <dbReference type="SAM" id="Phobius"/>
    </source>
</evidence>
<keyword evidence="1" id="KW-0472">Membrane</keyword>
<organism evidence="2 3">
    <name type="scientific">Mycena citricolor</name>
    <dbReference type="NCBI Taxonomy" id="2018698"/>
    <lineage>
        <taxon>Eukaryota</taxon>
        <taxon>Fungi</taxon>
        <taxon>Dikarya</taxon>
        <taxon>Basidiomycota</taxon>
        <taxon>Agaricomycotina</taxon>
        <taxon>Agaricomycetes</taxon>
        <taxon>Agaricomycetidae</taxon>
        <taxon>Agaricales</taxon>
        <taxon>Marasmiineae</taxon>
        <taxon>Mycenaceae</taxon>
        <taxon>Mycena</taxon>
    </lineage>
</organism>
<feature type="transmembrane region" description="Helical" evidence="1">
    <location>
        <begin position="72"/>
        <end position="94"/>
    </location>
</feature>
<dbReference type="AlphaFoldDB" id="A0AAD2GTL3"/>
<dbReference type="EMBL" id="CAVNYO010000014">
    <property type="protein sequence ID" value="CAK5262370.1"/>
    <property type="molecule type" value="Genomic_DNA"/>
</dbReference>
<protein>
    <submittedName>
        <fullName evidence="2">Uncharacterized protein</fullName>
    </submittedName>
</protein>
<keyword evidence="1" id="KW-0812">Transmembrane</keyword>
<feature type="transmembrane region" description="Helical" evidence="1">
    <location>
        <begin position="100"/>
        <end position="119"/>
    </location>
</feature>